<dbReference type="AlphaFoldDB" id="A0A4Y8UKD3"/>
<feature type="domain" description="Ketoreductase" evidence="4">
    <location>
        <begin position="4"/>
        <end position="187"/>
    </location>
</feature>
<dbReference type="GO" id="GO:0016491">
    <property type="term" value="F:oxidoreductase activity"/>
    <property type="evidence" value="ECO:0007669"/>
    <property type="project" value="UniProtKB-KW"/>
</dbReference>
<dbReference type="InterPro" id="IPR036291">
    <property type="entry name" value="NAD(P)-bd_dom_sf"/>
</dbReference>
<dbReference type="SMART" id="SM00822">
    <property type="entry name" value="PKS_KR"/>
    <property type="match status" value="1"/>
</dbReference>
<comment type="similarity">
    <text evidence="1 3">Belongs to the short-chain dehydrogenases/reductases (SDR) family.</text>
</comment>
<evidence type="ECO:0000256" key="1">
    <source>
        <dbReference type="ARBA" id="ARBA00006484"/>
    </source>
</evidence>
<evidence type="ECO:0000256" key="3">
    <source>
        <dbReference type="RuleBase" id="RU000363"/>
    </source>
</evidence>
<dbReference type="SUPFAM" id="SSF51735">
    <property type="entry name" value="NAD(P)-binding Rossmann-fold domains"/>
    <property type="match status" value="1"/>
</dbReference>
<protein>
    <submittedName>
        <fullName evidence="5">SDR family NAD(P)-dependent oxidoreductase</fullName>
    </submittedName>
</protein>
<dbReference type="PANTHER" id="PTHR44196">
    <property type="entry name" value="DEHYDROGENASE/REDUCTASE SDR FAMILY MEMBER 7B"/>
    <property type="match status" value="1"/>
</dbReference>
<dbReference type="CDD" id="cd05233">
    <property type="entry name" value="SDR_c"/>
    <property type="match status" value="1"/>
</dbReference>
<dbReference type="PROSITE" id="PS00061">
    <property type="entry name" value="ADH_SHORT"/>
    <property type="match status" value="1"/>
</dbReference>
<dbReference type="Gene3D" id="3.40.50.720">
    <property type="entry name" value="NAD(P)-binding Rossmann-like Domain"/>
    <property type="match status" value="1"/>
</dbReference>
<gene>
    <name evidence="5" type="ORF">E3W66_02995</name>
</gene>
<dbReference type="EMBL" id="SPIA01000001">
    <property type="protein sequence ID" value="TFH68928.1"/>
    <property type="molecule type" value="Genomic_DNA"/>
</dbReference>
<accession>A0A4Y8UKD3</accession>
<dbReference type="InterPro" id="IPR057326">
    <property type="entry name" value="KR_dom"/>
</dbReference>
<dbReference type="PRINTS" id="PR00080">
    <property type="entry name" value="SDRFAMILY"/>
</dbReference>
<dbReference type="InterPro" id="IPR002347">
    <property type="entry name" value="SDR_fam"/>
</dbReference>
<evidence type="ECO:0000256" key="2">
    <source>
        <dbReference type="ARBA" id="ARBA00023002"/>
    </source>
</evidence>
<reference evidence="5 6" key="1">
    <citation type="submission" date="2019-03" db="EMBL/GenBank/DDBJ databases">
        <title>Draft genome of Gammaproteobacteria bacterium LSUCC0057, a member of the SAR92 clade.</title>
        <authorList>
            <person name="Lanclos V.C."/>
            <person name="Doiron C."/>
            <person name="Henson M.W."/>
            <person name="Thrash J.C."/>
        </authorList>
    </citation>
    <scope>NUCLEOTIDE SEQUENCE [LARGE SCALE GENOMIC DNA]</scope>
    <source>
        <strain evidence="5 6">LSUCC0057</strain>
    </source>
</reference>
<dbReference type="OrthoDB" id="9804774at2"/>
<dbReference type="Proteomes" id="UP000298133">
    <property type="component" value="Unassembled WGS sequence"/>
</dbReference>
<name>A0A4Y8UKD3_9GAMM</name>
<keyword evidence="6" id="KW-1185">Reference proteome</keyword>
<proteinExistence type="inferred from homology"/>
<organism evidence="5 6">
    <name type="scientific">Gammaproteobacteria bacterium LSUCC0057</name>
    <dbReference type="NCBI Taxonomy" id="2559237"/>
    <lineage>
        <taxon>Bacteria</taxon>
        <taxon>Pseudomonadati</taxon>
        <taxon>Pseudomonadota</taxon>
        <taxon>Gammaproteobacteria</taxon>
        <taxon>Cellvibrionales</taxon>
        <taxon>Porticoccaceae</taxon>
        <taxon>SAR92 clade</taxon>
    </lineage>
</organism>
<dbReference type="Pfam" id="PF00106">
    <property type="entry name" value="adh_short"/>
    <property type="match status" value="1"/>
</dbReference>
<dbReference type="FunFam" id="3.40.50.720:FF:000084">
    <property type="entry name" value="Short-chain dehydrogenase reductase"/>
    <property type="match status" value="1"/>
</dbReference>
<keyword evidence="2" id="KW-0560">Oxidoreductase</keyword>
<dbReference type="InterPro" id="IPR020904">
    <property type="entry name" value="Sc_DH/Rdtase_CS"/>
</dbReference>
<dbReference type="PIRSF" id="PIRSF000126">
    <property type="entry name" value="11-beta-HSD1"/>
    <property type="match status" value="1"/>
</dbReference>
<evidence type="ECO:0000313" key="5">
    <source>
        <dbReference type="EMBL" id="TFH68928.1"/>
    </source>
</evidence>
<dbReference type="GO" id="GO:0016020">
    <property type="term" value="C:membrane"/>
    <property type="evidence" value="ECO:0007669"/>
    <property type="project" value="TreeGrafter"/>
</dbReference>
<dbReference type="PRINTS" id="PR00081">
    <property type="entry name" value="GDHRDH"/>
</dbReference>
<dbReference type="PANTHER" id="PTHR44196:SF1">
    <property type="entry name" value="DEHYDROGENASE_REDUCTASE SDR FAMILY MEMBER 7B"/>
    <property type="match status" value="1"/>
</dbReference>
<evidence type="ECO:0000259" key="4">
    <source>
        <dbReference type="SMART" id="SM00822"/>
    </source>
</evidence>
<evidence type="ECO:0000313" key="6">
    <source>
        <dbReference type="Proteomes" id="UP000298133"/>
    </source>
</evidence>
<comment type="caution">
    <text evidence="5">The sequence shown here is derived from an EMBL/GenBank/DDBJ whole genome shotgun (WGS) entry which is preliminary data.</text>
</comment>
<sequence>MRDKVVIITGGSAGIGAAAARYFAQRGAKLVLVGRRPEPLQQLADELAAETEVLALALDVADRSQWAALFEQSMARFGRIDVLVNNAGLHRRGDVANNDCDDLVQMMDVNLTAPIALSRLAIPYLRQSGGGAIVNVASLAGFTPIQGAATYAAGKAGLRAFSYSLADELRDEGIHVGLVCPGPVDTGFIMNEISEVEGIVFAQPMSSAEQVAAMVYRVAQGEMVEAALPRVSALLATVGYLFPAIRRKLRPAMNRKGERNKQKYLARAAQQ</sequence>